<evidence type="ECO:0000256" key="6">
    <source>
        <dbReference type="ARBA" id="ARBA00023224"/>
    </source>
</evidence>
<evidence type="ECO:0000259" key="13">
    <source>
        <dbReference type="PROSITE" id="PS50885"/>
    </source>
</evidence>
<dbReference type="SUPFAM" id="SSF58104">
    <property type="entry name" value="Methyl-accepting chemotaxis protein (MCP) signaling domain"/>
    <property type="match status" value="1"/>
</dbReference>
<dbReference type="PANTHER" id="PTHR32089">
    <property type="entry name" value="METHYL-ACCEPTING CHEMOTAXIS PROTEIN MCPB"/>
    <property type="match status" value="1"/>
</dbReference>
<dbReference type="eggNOG" id="COG0840">
    <property type="taxonomic scope" value="Bacteria"/>
</dbReference>
<evidence type="ECO:0000259" key="12">
    <source>
        <dbReference type="PROSITE" id="PS50111"/>
    </source>
</evidence>
<proteinExistence type="inferred from homology"/>
<evidence type="ECO:0000256" key="2">
    <source>
        <dbReference type="ARBA" id="ARBA00022475"/>
    </source>
</evidence>
<feature type="transmembrane region" description="Helical" evidence="11">
    <location>
        <begin position="282"/>
        <end position="300"/>
    </location>
</feature>
<dbReference type="GO" id="GO:0007165">
    <property type="term" value="P:signal transduction"/>
    <property type="evidence" value="ECO:0007669"/>
    <property type="project" value="UniProtKB-KW"/>
</dbReference>
<keyword evidence="15" id="KW-1185">Reference proteome</keyword>
<feature type="coiled-coil region" evidence="9">
    <location>
        <begin position="648"/>
        <end position="675"/>
    </location>
</feature>
<feature type="domain" description="Methyl-accepting transducer" evidence="12">
    <location>
        <begin position="402"/>
        <end position="638"/>
    </location>
</feature>
<dbReference type="Proteomes" id="UP000006250">
    <property type="component" value="Unassembled WGS sequence"/>
</dbReference>
<evidence type="ECO:0000256" key="1">
    <source>
        <dbReference type="ARBA" id="ARBA00004651"/>
    </source>
</evidence>
<evidence type="ECO:0000256" key="3">
    <source>
        <dbReference type="ARBA" id="ARBA00022692"/>
    </source>
</evidence>
<accession>E1JSK0</accession>
<organism evidence="14 15">
    <name type="scientific">Solidesulfovibrio fructosivorans JJ]</name>
    <dbReference type="NCBI Taxonomy" id="596151"/>
    <lineage>
        <taxon>Bacteria</taxon>
        <taxon>Pseudomonadati</taxon>
        <taxon>Thermodesulfobacteriota</taxon>
        <taxon>Desulfovibrionia</taxon>
        <taxon>Desulfovibrionales</taxon>
        <taxon>Desulfovibrionaceae</taxon>
        <taxon>Solidesulfovibrio</taxon>
    </lineage>
</organism>
<keyword evidence="9" id="KW-0175">Coiled coil</keyword>
<protein>
    <submittedName>
        <fullName evidence="14">Methyl-accepting chemotaxis sensory transducer</fullName>
    </submittedName>
</protein>
<dbReference type="Gene3D" id="6.10.340.10">
    <property type="match status" value="1"/>
</dbReference>
<dbReference type="SMART" id="SM00283">
    <property type="entry name" value="MA"/>
    <property type="match status" value="1"/>
</dbReference>
<dbReference type="PANTHER" id="PTHR32089:SF112">
    <property type="entry name" value="LYSOZYME-LIKE PROTEIN-RELATED"/>
    <property type="match status" value="1"/>
</dbReference>
<dbReference type="SMART" id="SM00304">
    <property type="entry name" value="HAMP"/>
    <property type="match status" value="1"/>
</dbReference>
<keyword evidence="6 8" id="KW-0807">Transducer</keyword>
<keyword evidence="2" id="KW-1003">Cell membrane</keyword>
<evidence type="ECO:0000256" key="9">
    <source>
        <dbReference type="SAM" id="Coils"/>
    </source>
</evidence>
<dbReference type="AlphaFoldDB" id="E1JSK0"/>
<keyword evidence="3 11" id="KW-0812">Transmembrane</keyword>
<dbReference type="InterPro" id="IPR029151">
    <property type="entry name" value="Sensor-like_sf"/>
</dbReference>
<dbReference type="CDD" id="cd06225">
    <property type="entry name" value="HAMP"/>
    <property type="match status" value="1"/>
</dbReference>
<dbReference type="InterPro" id="IPR003660">
    <property type="entry name" value="HAMP_dom"/>
</dbReference>
<dbReference type="Pfam" id="PF00672">
    <property type="entry name" value="HAMP"/>
    <property type="match status" value="1"/>
</dbReference>
<evidence type="ECO:0000256" key="11">
    <source>
        <dbReference type="SAM" id="Phobius"/>
    </source>
</evidence>
<dbReference type="FunFam" id="1.10.287.950:FF:000001">
    <property type="entry name" value="Methyl-accepting chemotaxis sensory transducer"/>
    <property type="match status" value="1"/>
</dbReference>
<keyword evidence="4 11" id="KW-1133">Transmembrane helix</keyword>
<dbReference type="InterPro" id="IPR004089">
    <property type="entry name" value="MCPsignal_dom"/>
</dbReference>
<dbReference type="PROSITE" id="PS50111">
    <property type="entry name" value="CHEMOTAXIS_TRANSDUC_2"/>
    <property type="match status" value="1"/>
</dbReference>
<dbReference type="SUPFAM" id="SSF103190">
    <property type="entry name" value="Sensory domain-like"/>
    <property type="match status" value="2"/>
</dbReference>
<evidence type="ECO:0000256" key="4">
    <source>
        <dbReference type="ARBA" id="ARBA00022989"/>
    </source>
</evidence>
<dbReference type="RefSeq" id="WP_005990946.1">
    <property type="nucleotide sequence ID" value="NZ_AECZ01000003.1"/>
</dbReference>
<dbReference type="Pfam" id="PF00015">
    <property type="entry name" value="MCPsignal"/>
    <property type="match status" value="1"/>
</dbReference>
<evidence type="ECO:0000256" key="8">
    <source>
        <dbReference type="PROSITE-ProRule" id="PRU00284"/>
    </source>
</evidence>
<comment type="caution">
    <text evidence="14">The sequence shown here is derived from an EMBL/GenBank/DDBJ whole genome shotgun (WGS) entry which is preliminary data.</text>
</comment>
<name>E1JSK0_SOLFR</name>
<dbReference type="OrthoDB" id="9814363at2"/>
<dbReference type="GO" id="GO:0006935">
    <property type="term" value="P:chemotaxis"/>
    <property type="evidence" value="ECO:0007669"/>
    <property type="project" value="UniProtKB-ARBA"/>
</dbReference>
<keyword evidence="5 11" id="KW-0472">Membrane</keyword>
<dbReference type="STRING" id="596151.DesfrDRAFT_0589"/>
<reference evidence="14 15" key="1">
    <citation type="submission" date="2010-08" db="EMBL/GenBank/DDBJ databases">
        <title>The draft genome of Desulfovibrio fructosovorans JJ.</title>
        <authorList>
            <consortium name="US DOE Joint Genome Institute (JGI-PGF)"/>
            <person name="Lucas S."/>
            <person name="Copeland A."/>
            <person name="Lapidus A."/>
            <person name="Cheng J.-F."/>
            <person name="Bruce D."/>
            <person name="Goodwin L."/>
            <person name="Pitluck S."/>
            <person name="Land M.L."/>
            <person name="Hauser L."/>
            <person name="Chang Y.-J."/>
            <person name="Jeffries C."/>
            <person name="Wall J.D."/>
            <person name="Stahl D.A."/>
            <person name="Arkin A.P."/>
            <person name="Dehal P."/>
            <person name="Stolyar S.M."/>
            <person name="Hazen T.C."/>
            <person name="Woyke T.J."/>
        </authorList>
    </citation>
    <scope>NUCLEOTIDE SEQUENCE [LARGE SCALE GENOMIC DNA]</scope>
    <source>
        <strain evidence="14 15">JJ</strain>
    </source>
</reference>
<dbReference type="CDD" id="cd11386">
    <property type="entry name" value="MCP_signal"/>
    <property type="match status" value="1"/>
</dbReference>
<dbReference type="InterPro" id="IPR033463">
    <property type="entry name" value="sCache_3"/>
</dbReference>
<sequence>MRIGITPKIVVLVVSSVIIASIAVFVSGRIAFERGFTKEYDQTIEAFKNVGADSIQTLRTQLRTLAKTQAVRPNVIAGISGGDVSLLSRLARDLVAAGQVKAVLFTNAAGTVLAAAGAAEGLPEALAKRGATLRSGEETIGFAPVGEKRLPLVATAPVRKDGALVGNVGVVAEPAADNTWVDHMRKTLGVEATIFSGTTRISSTIMDGGHRVIGTTISDAQVNREILGEGKPVFRELTLFGKPFVSVYWPLKDADGKPAGIGFVGKEMDELAAALGAVNRSAGLSAGVVVLVLAGLGFFFSRRFTRPILALAAFSGAVAGGKLDAELTVAQNDEVGDLSKALHSMVVTLRAKIGEAEAATQTAREESDKARSAQAAAEKARHKGETARREGILHAAARLGEVVTIVERATDALRGRIEQSRQGSDVQSQRVGETATAMEEMNATVIEVAQNAAQAASTADQTKGKAEGGAAIVSEAVDRIAAVRDQTLTLKRDMGQLGAQAQSIGAIVGVINDIADQTNLLALNAAIEAARAGEAGRGFAVVADEVRKLAEKTMSATREVSEAIHGIQQGTRTNVDNMERAVAETAEATTKAQESGEALTAIVSLVESVADQVRAIATATEEQSSATEEINRSIVEVNAISSETSQSMTEAEKAVSELAEQATALVELIESMQREAAGD</sequence>
<dbReference type="Pfam" id="PF17202">
    <property type="entry name" value="sCache_3_3"/>
    <property type="match status" value="1"/>
</dbReference>
<dbReference type="Gene3D" id="3.30.450.20">
    <property type="entry name" value="PAS domain"/>
    <property type="match status" value="1"/>
</dbReference>
<evidence type="ECO:0000256" key="7">
    <source>
        <dbReference type="ARBA" id="ARBA00029447"/>
    </source>
</evidence>
<dbReference type="GO" id="GO:0005886">
    <property type="term" value="C:plasma membrane"/>
    <property type="evidence" value="ECO:0007669"/>
    <property type="project" value="UniProtKB-SubCell"/>
</dbReference>
<dbReference type="EMBL" id="AECZ01000003">
    <property type="protein sequence ID" value="EFL52483.1"/>
    <property type="molecule type" value="Genomic_DNA"/>
</dbReference>
<dbReference type="Gene3D" id="1.10.287.950">
    <property type="entry name" value="Methyl-accepting chemotaxis protein"/>
    <property type="match status" value="1"/>
</dbReference>
<evidence type="ECO:0000313" key="15">
    <source>
        <dbReference type="Proteomes" id="UP000006250"/>
    </source>
</evidence>
<comment type="similarity">
    <text evidence="7">Belongs to the methyl-accepting chemotaxis (MCP) protein family.</text>
</comment>
<evidence type="ECO:0000313" key="14">
    <source>
        <dbReference type="EMBL" id="EFL52483.1"/>
    </source>
</evidence>
<dbReference type="PROSITE" id="PS50885">
    <property type="entry name" value="HAMP"/>
    <property type="match status" value="1"/>
</dbReference>
<feature type="region of interest" description="Disordered" evidence="10">
    <location>
        <begin position="357"/>
        <end position="388"/>
    </location>
</feature>
<feature type="domain" description="HAMP" evidence="13">
    <location>
        <begin position="302"/>
        <end position="354"/>
    </location>
</feature>
<comment type="subcellular location">
    <subcellularLocation>
        <location evidence="1">Cell membrane</location>
        <topology evidence="1">Multi-pass membrane protein</topology>
    </subcellularLocation>
</comment>
<evidence type="ECO:0000256" key="10">
    <source>
        <dbReference type="SAM" id="MobiDB-lite"/>
    </source>
</evidence>
<evidence type="ECO:0000256" key="5">
    <source>
        <dbReference type="ARBA" id="ARBA00023136"/>
    </source>
</evidence>
<gene>
    <name evidence="14" type="ORF">DesfrDRAFT_0589</name>
</gene>
<feature type="transmembrane region" description="Helical" evidence="11">
    <location>
        <begin position="9"/>
        <end position="32"/>
    </location>
</feature>